<dbReference type="Pfam" id="PF03575">
    <property type="entry name" value="Peptidase_S51"/>
    <property type="match status" value="1"/>
</dbReference>
<keyword evidence="3" id="KW-0378">Hydrolase</keyword>
<dbReference type="InterPro" id="IPR005320">
    <property type="entry name" value="Peptidase_S51"/>
</dbReference>
<evidence type="ECO:0000256" key="3">
    <source>
        <dbReference type="ARBA" id="ARBA00022801"/>
    </source>
</evidence>
<sequence>MTGIIALQGGGAFSLHDELDARLLKEVKAKKVVVLPTADAFERPEVLVSAAKAWASRLGVEVEALMVMRRNEAEDKDAINIVRKADAVWFVGDNPIHMRSVLKDTSVWNAVQHVLKEGGLVVGVGASASAFCDPMIDPRGGALALGLGLLTGMAIVAQSELVTVDRHARAKKLANVPLVFLPSSSALIRRGHEWEEVGPNEKVGQLPT</sequence>
<dbReference type="AlphaFoldDB" id="A0A6J6XLQ4"/>
<reference evidence="7" key="1">
    <citation type="submission" date="2020-05" db="EMBL/GenBank/DDBJ databases">
        <authorList>
            <person name="Chiriac C."/>
            <person name="Salcher M."/>
            <person name="Ghai R."/>
            <person name="Kavagutti S V."/>
        </authorList>
    </citation>
    <scope>NUCLEOTIDE SEQUENCE</scope>
</reference>
<dbReference type="GO" id="GO:0008236">
    <property type="term" value="F:serine-type peptidase activity"/>
    <property type="evidence" value="ECO:0007669"/>
    <property type="project" value="UniProtKB-KW"/>
</dbReference>
<evidence type="ECO:0000313" key="7">
    <source>
        <dbReference type="EMBL" id="CAB4796116.1"/>
    </source>
</evidence>
<evidence type="ECO:0000313" key="9">
    <source>
        <dbReference type="EMBL" id="CAB5036933.1"/>
    </source>
</evidence>
<evidence type="ECO:0000256" key="1">
    <source>
        <dbReference type="ARBA" id="ARBA00006534"/>
    </source>
</evidence>
<gene>
    <name evidence="5" type="ORF">UFOPK2658_01829</name>
    <name evidence="6" type="ORF">UFOPK2880_01020</name>
    <name evidence="7" type="ORF">UFOPK3004_00369</name>
    <name evidence="8" type="ORF">UFOPK3304_00378</name>
    <name evidence="9" type="ORF">UFOPK4134_01685</name>
</gene>
<dbReference type="EMBL" id="CAFBPS010000186">
    <property type="protein sequence ID" value="CAB5036933.1"/>
    <property type="molecule type" value="Genomic_DNA"/>
</dbReference>
<dbReference type="EMBL" id="CAEZYH010000130">
    <property type="protein sequence ID" value="CAB4733407.1"/>
    <property type="molecule type" value="Genomic_DNA"/>
</dbReference>
<keyword evidence="4" id="KW-0720">Serine protease</keyword>
<comment type="similarity">
    <text evidence="1">Belongs to the peptidase S51 family.</text>
</comment>
<dbReference type="GO" id="GO:0006508">
    <property type="term" value="P:proteolysis"/>
    <property type="evidence" value="ECO:0007669"/>
    <property type="project" value="UniProtKB-KW"/>
</dbReference>
<dbReference type="EMBL" id="CAFBLJ010000012">
    <property type="protein sequence ID" value="CAB4859667.1"/>
    <property type="molecule type" value="Genomic_DNA"/>
</dbReference>
<dbReference type="EMBL" id="CAFAAL010000018">
    <property type="protein sequence ID" value="CAB4796116.1"/>
    <property type="molecule type" value="Genomic_DNA"/>
</dbReference>
<evidence type="ECO:0000313" key="5">
    <source>
        <dbReference type="EMBL" id="CAB4733407.1"/>
    </source>
</evidence>
<name>A0A6J6XLQ4_9ZZZZ</name>
<keyword evidence="2" id="KW-0645">Protease</keyword>
<evidence type="ECO:0000313" key="8">
    <source>
        <dbReference type="EMBL" id="CAB4859667.1"/>
    </source>
</evidence>
<dbReference type="Gene3D" id="3.40.50.880">
    <property type="match status" value="1"/>
</dbReference>
<evidence type="ECO:0000313" key="6">
    <source>
        <dbReference type="EMBL" id="CAB4774539.1"/>
    </source>
</evidence>
<organism evidence="7">
    <name type="scientific">freshwater metagenome</name>
    <dbReference type="NCBI Taxonomy" id="449393"/>
    <lineage>
        <taxon>unclassified sequences</taxon>
        <taxon>metagenomes</taxon>
        <taxon>ecological metagenomes</taxon>
    </lineage>
</organism>
<evidence type="ECO:0000256" key="4">
    <source>
        <dbReference type="ARBA" id="ARBA00022825"/>
    </source>
</evidence>
<dbReference type="InterPro" id="IPR029062">
    <property type="entry name" value="Class_I_gatase-like"/>
</dbReference>
<dbReference type="SUPFAM" id="SSF52317">
    <property type="entry name" value="Class I glutamine amidotransferase-like"/>
    <property type="match status" value="1"/>
</dbReference>
<dbReference type="EMBL" id="CAEZZP010000059">
    <property type="protein sequence ID" value="CAB4774539.1"/>
    <property type="molecule type" value="Genomic_DNA"/>
</dbReference>
<accession>A0A6J6XLQ4</accession>
<proteinExistence type="inferred from homology"/>
<evidence type="ECO:0000256" key="2">
    <source>
        <dbReference type="ARBA" id="ARBA00022670"/>
    </source>
</evidence>
<protein>
    <submittedName>
        <fullName evidence="7">Unannotated protein</fullName>
    </submittedName>
</protein>